<evidence type="ECO:0000313" key="6">
    <source>
        <dbReference type="RefSeq" id="XP_036356523.1"/>
    </source>
</evidence>
<feature type="transmembrane region" description="Helical" evidence="2">
    <location>
        <begin position="227"/>
        <end position="245"/>
    </location>
</feature>
<keyword evidence="2" id="KW-1133">Transmembrane helix</keyword>
<feature type="compositionally biased region" description="Polar residues" evidence="1">
    <location>
        <begin position="324"/>
        <end position="344"/>
    </location>
</feature>
<dbReference type="PANTHER" id="PTHR20948:SF2">
    <property type="entry name" value="TRANSMEMBRANE PROTEIN 164"/>
    <property type="match status" value="1"/>
</dbReference>
<dbReference type="RefSeq" id="XP_036356513.1">
    <property type="nucleotide sequence ID" value="XM_036500620.1"/>
</dbReference>
<accession>A0A6P7SIL0</accession>
<feature type="compositionally biased region" description="Polar residues" evidence="1">
    <location>
        <begin position="286"/>
        <end position="304"/>
    </location>
</feature>
<keyword evidence="2 4" id="KW-0812">Transmembrane</keyword>
<dbReference type="KEGG" id="osn:115213053"/>
<evidence type="ECO:0000313" key="3">
    <source>
        <dbReference type="Proteomes" id="UP000515154"/>
    </source>
</evidence>
<feature type="transmembrane region" description="Helical" evidence="2">
    <location>
        <begin position="154"/>
        <end position="171"/>
    </location>
</feature>
<feature type="compositionally biased region" description="Basic and acidic residues" evidence="1">
    <location>
        <begin position="267"/>
        <end position="285"/>
    </location>
</feature>
<dbReference type="AlphaFoldDB" id="A0A6P7SIL0"/>
<dbReference type="RefSeq" id="XP_036356523.1">
    <property type="nucleotide sequence ID" value="XM_036500630.1"/>
</dbReference>
<feature type="region of interest" description="Disordered" evidence="1">
    <location>
        <begin position="263"/>
        <end position="344"/>
    </location>
</feature>
<protein>
    <submittedName>
        <fullName evidence="4 5">Transmembrane protein 164</fullName>
    </submittedName>
</protein>
<dbReference type="Pfam" id="PF14808">
    <property type="entry name" value="TMEM164"/>
    <property type="match status" value="1"/>
</dbReference>
<keyword evidence="2" id="KW-0472">Membrane</keyword>
<dbReference type="RefSeq" id="XP_029637823.1">
    <property type="nucleotide sequence ID" value="XM_029781963.2"/>
</dbReference>
<organism evidence="3 4">
    <name type="scientific">Octopus sinensis</name>
    <name type="common">East Asian common octopus</name>
    <dbReference type="NCBI Taxonomy" id="2607531"/>
    <lineage>
        <taxon>Eukaryota</taxon>
        <taxon>Metazoa</taxon>
        <taxon>Spiralia</taxon>
        <taxon>Lophotrochozoa</taxon>
        <taxon>Mollusca</taxon>
        <taxon>Cephalopoda</taxon>
        <taxon>Coleoidea</taxon>
        <taxon>Octopodiformes</taxon>
        <taxon>Octopoda</taxon>
        <taxon>Incirrata</taxon>
        <taxon>Octopodidae</taxon>
        <taxon>Octopus</taxon>
    </lineage>
</organism>
<feature type="transmembrane region" description="Helical" evidence="2">
    <location>
        <begin position="183"/>
        <end position="207"/>
    </location>
</feature>
<evidence type="ECO:0000256" key="2">
    <source>
        <dbReference type="SAM" id="Phobius"/>
    </source>
</evidence>
<dbReference type="InterPro" id="IPR026508">
    <property type="entry name" value="TMEM164"/>
</dbReference>
<gene>
    <name evidence="4 5 6 7 8" type="primary">LOC115213053</name>
</gene>
<sequence>MLDWTYAGVDYNIPGNGGRDCLKFLSGFQRVVESIFAMVISIKFITRGYRNIVIPKQLPNWIERTSIIKRLLLITHCLVFGIELGFKLATQQMIWVLNPCHIITIVQIYLLAAPPSIFTWATFRLHMYMLSGAPLALFFPVINTRLLVFEKEVYYLQHTLMLIVPIYLLRLGGIYTCEEMSDLSWAFVAIGILIFYHFIPLQIIASLSSVNLNNILCPAVSDPFSGQMYRIIAILHQAICLPFLGKLLNWIGLQISLDKSTSSTHLENSDNLDKMSNKQLSKESSCDQNISKITNDDTSSSRSESPAIHHTCNCKTVRLRNKENQSSNQDPDLSNSPVDSNPVF</sequence>
<reference evidence="4 5" key="1">
    <citation type="submission" date="2025-08" db="UniProtKB">
        <authorList>
            <consortium name="RefSeq"/>
        </authorList>
    </citation>
    <scope>IDENTIFICATION</scope>
</reference>
<keyword evidence="3" id="KW-1185">Reference proteome</keyword>
<evidence type="ECO:0000313" key="5">
    <source>
        <dbReference type="RefSeq" id="XP_036356513.1"/>
    </source>
</evidence>
<evidence type="ECO:0000313" key="7">
    <source>
        <dbReference type="RefSeq" id="XP_036356533.1"/>
    </source>
</evidence>
<evidence type="ECO:0000313" key="8">
    <source>
        <dbReference type="RefSeq" id="XP_036356539.1"/>
    </source>
</evidence>
<evidence type="ECO:0000256" key="1">
    <source>
        <dbReference type="SAM" id="MobiDB-lite"/>
    </source>
</evidence>
<feature type="transmembrane region" description="Helical" evidence="2">
    <location>
        <begin position="67"/>
        <end position="86"/>
    </location>
</feature>
<dbReference type="RefSeq" id="XP_036356533.1">
    <property type="nucleotide sequence ID" value="XM_036500640.1"/>
</dbReference>
<name>A0A6P7SIL0_9MOLL</name>
<feature type="transmembrane region" description="Helical" evidence="2">
    <location>
        <begin position="92"/>
        <end position="113"/>
    </location>
</feature>
<proteinExistence type="predicted"/>
<feature type="transmembrane region" description="Helical" evidence="2">
    <location>
        <begin position="125"/>
        <end position="142"/>
    </location>
</feature>
<evidence type="ECO:0000313" key="4">
    <source>
        <dbReference type="RefSeq" id="XP_029637823.1"/>
    </source>
</evidence>
<dbReference type="Proteomes" id="UP000515154">
    <property type="component" value="Linkage group LG1"/>
</dbReference>
<dbReference type="RefSeq" id="XP_036356539.1">
    <property type="nucleotide sequence ID" value="XM_036500646.1"/>
</dbReference>
<dbReference type="PANTHER" id="PTHR20948">
    <property type="entry name" value="TRANSMEMBRANE PROTEIN 164"/>
    <property type="match status" value="1"/>
</dbReference>
<feature type="transmembrane region" description="Helical" evidence="2">
    <location>
        <begin position="27"/>
        <end position="46"/>
    </location>
</feature>